<evidence type="ECO:0000256" key="2">
    <source>
        <dbReference type="SAM" id="SignalP"/>
    </source>
</evidence>
<evidence type="ECO:0000256" key="1">
    <source>
        <dbReference type="ARBA" id="ARBA00022729"/>
    </source>
</evidence>
<dbReference type="InterPro" id="IPR026444">
    <property type="entry name" value="Secre_tail"/>
</dbReference>
<dbReference type="NCBIfam" id="TIGR04183">
    <property type="entry name" value="Por_Secre_tail"/>
    <property type="match status" value="1"/>
</dbReference>
<organism evidence="4 5">
    <name type="scientific">Aureibaculum algae</name>
    <dbReference type="NCBI Taxonomy" id="2584122"/>
    <lineage>
        <taxon>Bacteria</taxon>
        <taxon>Pseudomonadati</taxon>
        <taxon>Bacteroidota</taxon>
        <taxon>Flavobacteriia</taxon>
        <taxon>Flavobacteriales</taxon>
        <taxon>Flavobacteriaceae</taxon>
        <taxon>Aureibaculum</taxon>
    </lineage>
</organism>
<dbReference type="Proteomes" id="UP000306229">
    <property type="component" value="Chromosome"/>
</dbReference>
<reference evidence="4 5" key="1">
    <citation type="submission" date="2019-05" db="EMBL/GenBank/DDBJ databases">
        <title>Algicella ahnfeltiae gen. nov., sp. nov., a novel marine bacterium of the family Flavobacteriaceae isolated from a red alga.</title>
        <authorList>
            <person name="Nedashkovskaya O.I."/>
            <person name="Kukhlevskiy A.D."/>
            <person name="Kim S.-G."/>
            <person name="Zhukova N.V."/>
            <person name="Mikhailov V.V."/>
        </authorList>
    </citation>
    <scope>NUCLEOTIDE SEQUENCE [LARGE SCALE GENOMIC DNA]</scope>
    <source>
        <strain evidence="4 5">10Alg115</strain>
    </source>
</reference>
<accession>A0A5B7TQ02</accession>
<dbReference type="KEGG" id="fbe:FF125_00565"/>
<dbReference type="RefSeq" id="WP_138947957.1">
    <property type="nucleotide sequence ID" value="NZ_CP040749.1"/>
</dbReference>
<dbReference type="OrthoDB" id="862563at2"/>
<name>A0A5B7TQ02_9FLAO</name>
<feature type="signal peptide" evidence="2">
    <location>
        <begin position="1"/>
        <end position="22"/>
    </location>
</feature>
<dbReference type="AlphaFoldDB" id="A0A5B7TQ02"/>
<evidence type="ECO:0000313" key="5">
    <source>
        <dbReference type="Proteomes" id="UP000306229"/>
    </source>
</evidence>
<evidence type="ECO:0000259" key="3">
    <source>
        <dbReference type="Pfam" id="PF18962"/>
    </source>
</evidence>
<feature type="chain" id="PRO_5022958594" evidence="2">
    <location>
        <begin position="23"/>
        <end position="114"/>
    </location>
</feature>
<protein>
    <submittedName>
        <fullName evidence="4">T9SS type A sorting domain-containing protein</fullName>
    </submittedName>
</protein>
<dbReference type="EMBL" id="CP040749">
    <property type="protein sequence ID" value="QCX36997.1"/>
    <property type="molecule type" value="Genomic_DNA"/>
</dbReference>
<sequence length="114" mass="13037">MKKNYFFLILLLVTTCFYGQIADDNESSQNSAVQKTKEIKDFKIFPNPVVNGKLYIHTFNNADKKVQLFNILGKEVLNITLRGKELNVSKFDSGVYILKVFEKGSTSIRKLVVK</sequence>
<feature type="domain" description="Secretion system C-terminal sorting" evidence="3">
    <location>
        <begin position="44"/>
        <end position="113"/>
    </location>
</feature>
<proteinExistence type="predicted"/>
<keyword evidence="5" id="KW-1185">Reference proteome</keyword>
<keyword evidence="1 2" id="KW-0732">Signal</keyword>
<evidence type="ECO:0000313" key="4">
    <source>
        <dbReference type="EMBL" id="QCX36997.1"/>
    </source>
</evidence>
<gene>
    <name evidence="4" type="ORF">FF125_00565</name>
</gene>
<dbReference type="Pfam" id="PF18962">
    <property type="entry name" value="Por_Secre_tail"/>
    <property type="match status" value="1"/>
</dbReference>